<dbReference type="GO" id="GO:0046983">
    <property type="term" value="F:protein dimerization activity"/>
    <property type="evidence" value="ECO:0007669"/>
    <property type="project" value="InterPro"/>
</dbReference>
<keyword evidence="1 7" id="KW-0489">Methyltransferase</keyword>
<dbReference type="PIRSF" id="PIRSF005739">
    <property type="entry name" value="O-mtase"/>
    <property type="match status" value="1"/>
</dbReference>
<dbReference type="GO" id="GO:0032259">
    <property type="term" value="P:methylation"/>
    <property type="evidence" value="ECO:0007669"/>
    <property type="project" value="UniProtKB-KW"/>
</dbReference>
<dbReference type="PANTHER" id="PTHR43712:SF2">
    <property type="entry name" value="O-METHYLTRANSFERASE CICE"/>
    <property type="match status" value="1"/>
</dbReference>
<sequence>MSSASPVEQLMEMIGGFQISQVVLTVGELGLADLLKDGPCSVEDLAQDCGANPERLYRLLRAAASVGVFAETDPHVFKMTPLAEPLASDHPYSLRSFSQMMRDEHFAVWGRLASAVRSDENAFQEMYGQEFFTYLGDHPKSAAIFDAAMTSYHGRETEAILDAYDFSQFDMIADIGGGNGSKLAAVLTKHPQLRGLLFDLPHVVERAAEKLESSRVSDRATLIGGDFFAEVPRSADGYMMRHIIHDWDDEKSTLILKNCRAAMEPGQKLLLIEYIIPPGNEPSFGKFIDLTMMLIPGGKERTEAEYRDLLAGCGFQLERVINTTQPISIIESSAV</sequence>
<organism evidence="7 8">
    <name type="scientific">Blastopirellula retiformator</name>
    <dbReference type="NCBI Taxonomy" id="2527970"/>
    <lineage>
        <taxon>Bacteria</taxon>
        <taxon>Pseudomonadati</taxon>
        <taxon>Planctomycetota</taxon>
        <taxon>Planctomycetia</taxon>
        <taxon>Pirellulales</taxon>
        <taxon>Pirellulaceae</taxon>
        <taxon>Blastopirellula</taxon>
    </lineage>
</organism>
<protein>
    <submittedName>
        <fullName evidence="7">Multifunctional cyclase-dehydratase-3-O-methyl transferase TcmN</fullName>
        <ecNumber evidence="7">2.1.1.-</ecNumber>
    </submittedName>
</protein>
<dbReference type="RefSeq" id="WP_146429429.1">
    <property type="nucleotide sequence ID" value="NZ_SJPF01000001.1"/>
</dbReference>
<keyword evidence="3" id="KW-0949">S-adenosyl-L-methionine</keyword>
<evidence type="ECO:0000259" key="5">
    <source>
        <dbReference type="Pfam" id="PF00891"/>
    </source>
</evidence>
<dbReference type="PROSITE" id="PS51683">
    <property type="entry name" value="SAM_OMT_II"/>
    <property type="match status" value="1"/>
</dbReference>
<dbReference type="SUPFAM" id="SSF53335">
    <property type="entry name" value="S-adenosyl-L-methionine-dependent methyltransferases"/>
    <property type="match status" value="1"/>
</dbReference>
<dbReference type="EC" id="2.1.1.-" evidence="7"/>
<dbReference type="SUPFAM" id="SSF46785">
    <property type="entry name" value="Winged helix' DNA-binding domain"/>
    <property type="match status" value="1"/>
</dbReference>
<dbReference type="Pfam" id="PF00891">
    <property type="entry name" value="Methyltransf_2"/>
    <property type="match status" value="1"/>
</dbReference>
<dbReference type="PANTHER" id="PTHR43712">
    <property type="entry name" value="PUTATIVE (AFU_ORTHOLOGUE AFUA_4G14580)-RELATED"/>
    <property type="match status" value="1"/>
</dbReference>
<evidence type="ECO:0000313" key="7">
    <source>
        <dbReference type="EMBL" id="TWT39244.1"/>
    </source>
</evidence>
<dbReference type="InterPro" id="IPR036390">
    <property type="entry name" value="WH_DNA-bd_sf"/>
</dbReference>
<evidence type="ECO:0000256" key="3">
    <source>
        <dbReference type="ARBA" id="ARBA00022691"/>
    </source>
</evidence>
<feature type="active site" description="Proton acceptor" evidence="4">
    <location>
        <position position="245"/>
    </location>
</feature>
<dbReference type="Gene3D" id="3.40.50.150">
    <property type="entry name" value="Vaccinia Virus protein VP39"/>
    <property type="match status" value="1"/>
</dbReference>
<dbReference type="AlphaFoldDB" id="A0A5C5VKU5"/>
<dbReference type="InterPro" id="IPR001077">
    <property type="entry name" value="COMT_C"/>
</dbReference>
<dbReference type="OrthoDB" id="7418600at2"/>
<evidence type="ECO:0000313" key="8">
    <source>
        <dbReference type="Proteomes" id="UP000318878"/>
    </source>
</evidence>
<dbReference type="Proteomes" id="UP000318878">
    <property type="component" value="Unassembled WGS sequence"/>
</dbReference>
<reference evidence="7 8" key="1">
    <citation type="submission" date="2019-02" db="EMBL/GenBank/DDBJ databases">
        <title>Deep-cultivation of Planctomycetes and their phenomic and genomic characterization uncovers novel biology.</title>
        <authorList>
            <person name="Wiegand S."/>
            <person name="Jogler M."/>
            <person name="Boedeker C."/>
            <person name="Pinto D."/>
            <person name="Vollmers J."/>
            <person name="Rivas-Marin E."/>
            <person name="Kohn T."/>
            <person name="Peeters S.H."/>
            <person name="Heuer A."/>
            <person name="Rast P."/>
            <person name="Oberbeckmann S."/>
            <person name="Bunk B."/>
            <person name="Jeske O."/>
            <person name="Meyerdierks A."/>
            <person name="Storesund J.E."/>
            <person name="Kallscheuer N."/>
            <person name="Luecker S."/>
            <person name="Lage O.M."/>
            <person name="Pohl T."/>
            <person name="Merkel B.J."/>
            <person name="Hornburger P."/>
            <person name="Mueller R.-W."/>
            <person name="Bruemmer F."/>
            <person name="Labrenz M."/>
            <person name="Spormann A.M."/>
            <person name="Op Den Camp H."/>
            <person name="Overmann J."/>
            <person name="Amann R."/>
            <person name="Jetten M.S.M."/>
            <person name="Mascher T."/>
            <person name="Medema M.H."/>
            <person name="Devos D.P."/>
            <person name="Kaster A.-K."/>
            <person name="Ovreas L."/>
            <person name="Rohde M."/>
            <person name="Galperin M.Y."/>
            <person name="Jogler C."/>
        </authorList>
    </citation>
    <scope>NUCLEOTIDE SEQUENCE [LARGE SCALE GENOMIC DNA]</scope>
    <source>
        <strain evidence="7 8">Enr8</strain>
    </source>
</reference>
<keyword evidence="2 7" id="KW-0808">Transferase</keyword>
<evidence type="ECO:0000256" key="1">
    <source>
        <dbReference type="ARBA" id="ARBA00022603"/>
    </source>
</evidence>
<dbReference type="InterPro" id="IPR036388">
    <property type="entry name" value="WH-like_DNA-bd_sf"/>
</dbReference>
<keyword evidence="8" id="KW-1185">Reference proteome</keyword>
<dbReference type="EMBL" id="SJPF01000001">
    <property type="protein sequence ID" value="TWT39244.1"/>
    <property type="molecule type" value="Genomic_DNA"/>
</dbReference>
<dbReference type="Gene3D" id="1.10.10.10">
    <property type="entry name" value="Winged helix-like DNA-binding domain superfamily/Winged helix DNA-binding domain"/>
    <property type="match status" value="1"/>
</dbReference>
<evidence type="ECO:0000256" key="2">
    <source>
        <dbReference type="ARBA" id="ARBA00022679"/>
    </source>
</evidence>
<evidence type="ECO:0000259" key="6">
    <source>
        <dbReference type="Pfam" id="PF08100"/>
    </source>
</evidence>
<accession>A0A5C5VKU5</accession>
<gene>
    <name evidence="7" type="primary">tcmN</name>
    <name evidence="7" type="ORF">Enr8_09410</name>
</gene>
<feature type="domain" description="O-methyltransferase dimerisation" evidence="6">
    <location>
        <begin position="11"/>
        <end position="87"/>
    </location>
</feature>
<evidence type="ECO:0000256" key="4">
    <source>
        <dbReference type="PIRSR" id="PIRSR005739-1"/>
    </source>
</evidence>
<dbReference type="InterPro" id="IPR016461">
    <property type="entry name" value="COMT-like"/>
</dbReference>
<dbReference type="Pfam" id="PF08100">
    <property type="entry name" value="Dimerisation"/>
    <property type="match status" value="1"/>
</dbReference>
<dbReference type="InterPro" id="IPR012967">
    <property type="entry name" value="COMT_dimerisation"/>
</dbReference>
<comment type="caution">
    <text evidence="7">The sequence shown here is derived from an EMBL/GenBank/DDBJ whole genome shotgun (WGS) entry which is preliminary data.</text>
</comment>
<feature type="domain" description="O-methyltransferase C-terminal" evidence="5">
    <location>
        <begin position="109"/>
        <end position="316"/>
    </location>
</feature>
<proteinExistence type="predicted"/>
<dbReference type="InterPro" id="IPR029063">
    <property type="entry name" value="SAM-dependent_MTases_sf"/>
</dbReference>
<dbReference type="GO" id="GO:0008171">
    <property type="term" value="F:O-methyltransferase activity"/>
    <property type="evidence" value="ECO:0007669"/>
    <property type="project" value="InterPro"/>
</dbReference>
<name>A0A5C5VKU5_9BACT</name>